<dbReference type="PROSITE" id="PS51736">
    <property type="entry name" value="RECOMBINASES_3"/>
    <property type="match status" value="1"/>
</dbReference>
<feature type="domain" description="Resolvase/invertase-type recombinase catalytic" evidence="6">
    <location>
        <begin position="2"/>
        <end position="152"/>
    </location>
</feature>
<name>A0AA42DPE4_9FIRM</name>
<evidence type="ECO:0000259" key="6">
    <source>
        <dbReference type="PROSITE" id="PS51736"/>
    </source>
</evidence>
<evidence type="ECO:0000256" key="1">
    <source>
        <dbReference type="ARBA" id="ARBA00022908"/>
    </source>
</evidence>
<comment type="caution">
    <text evidence="8">The sequence shown here is derived from an EMBL/GenBank/DDBJ whole genome shotgun (WGS) entry which is preliminary data.</text>
</comment>
<dbReference type="InterPro" id="IPR025827">
    <property type="entry name" value="Zn_ribbon_recom_dom"/>
</dbReference>
<evidence type="ECO:0000256" key="5">
    <source>
        <dbReference type="SAM" id="Coils"/>
    </source>
</evidence>
<dbReference type="InterPro" id="IPR036162">
    <property type="entry name" value="Resolvase-like_N_sf"/>
</dbReference>
<dbReference type="Proteomes" id="UP001169242">
    <property type="component" value="Unassembled WGS sequence"/>
</dbReference>
<dbReference type="Gene3D" id="3.90.1750.20">
    <property type="entry name" value="Putative Large Serine Recombinase, Chain B, Domain 2"/>
    <property type="match status" value="1"/>
</dbReference>
<dbReference type="Pfam" id="PF07508">
    <property type="entry name" value="Recombinase"/>
    <property type="match status" value="1"/>
</dbReference>
<dbReference type="PANTHER" id="PTHR30461">
    <property type="entry name" value="DNA-INVERTASE FROM LAMBDOID PROPHAGE"/>
    <property type="match status" value="1"/>
</dbReference>
<evidence type="ECO:0000313" key="9">
    <source>
        <dbReference type="Proteomes" id="UP001169242"/>
    </source>
</evidence>
<keyword evidence="2" id="KW-0238">DNA-binding</keyword>
<gene>
    <name evidence="8" type="ORF">PBV87_12680</name>
</gene>
<proteinExistence type="predicted"/>
<dbReference type="PROSITE" id="PS51737">
    <property type="entry name" value="RECOMBINASE_DNA_BIND"/>
    <property type="match status" value="1"/>
</dbReference>
<dbReference type="SMART" id="SM00857">
    <property type="entry name" value="Resolvase"/>
    <property type="match status" value="1"/>
</dbReference>
<reference evidence="8" key="1">
    <citation type="journal article" date="2023" name="Int. J. Syst. Evol. Microbiol.">
        <title>&lt;i&gt;Holtiella tumoricola&lt;/i&gt; gen. nov. sp. nov., isolated from a human clinical sample.</title>
        <authorList>
            <person name="Allen-Vercoe E."/>
            <person name="Daigneault M.C."/>
            <person name="Vancuren S.J."/>
            <person name="Cochrane K."/>
            <person name="O'Neal L.L."/>
            <person name="Sankaranarayanan K."/>
            <person name="Lawson P.A."/>
        </authorList>
    </citation>
    <scope>NUCLEOTIDE SEQUENCE</scope>
    <source>
        <strain evidence="8">CC70A</strain>
    </source>
</reference>
<dbReference type="InterPro" id="IPR006118">
    <property type="entry name" value="Recombinase_CS"/>
</dbReference>
<dbReference type="InterPro" id="IPR038109">
    <property type="entry name" value="DNA_bind_recomb_sf"/>
</dbReference>
<evidence type="ECO:0000313" key="8">
    <source>
        <dbReference type="EMBL" id="MDA3732343.1"/>
    </source>
</evidence>
<dbReference type="Pfam" id="PF13408">
    <property type="entry name" value="Zn_ribbon_recom"/>
    <property type="match status" value="1"/>
</dbReference>
<accession>A0AA42DPE4</accession>
<dbReference type="InterPro" id="IPR006119">
    <property type="entry name" value="Resolv_N"/>
</dbReference>
<dbReference type="PROSITE" id="PS00397">
    <property type="entry name" value="RECOMBINASES_1"/>
    <property type="match status" value="1"/>
</dbReference>
<feature type="active site" description="O-(5'-phospho-DNA)-serine intermediate" evidence="4">
    <location>
        <position position="10"/>
    </location>
</feature>
<evidence type="ECO:0000256" key="2">
    <source>
        <dbReference type="ARBA" id="ARBA00023125"/>
    </source>
</evidence>
<dbReference type="Gene3D" id="3.40.50.1390">
    <property type="entry name" value="Resolvase, N-terminal catalytic domain"/>
    <property type="match status" value="1"/>
</dbReference>
<dbReference type="EMBL" id="JAQIFT010000047">
    <property type="protein sequence ID" value="MDA3732343.1"/>
    <property type="molecule type" value="Genomic_DNA"/>
</dbReference>
<feature type="domain" description="Recombinase" evidence="7">
    <location>
        <begin position="159"/>
        <end position="279"/>
    </location>
</feature>
<keyword evidence="1" id="KW-0229">DNA integration</keyword>
<evidence type="ECO:0000259" key="7">
    <source>
        <dbReference type="PROSITE" id="PS51737"/>
    </source>
</evidence>
<dbReference type="SUPFAM" id="SSF53041">
    <property type="entry name" value="Resolvase-like"/>
    <property type="match status" value="1"/>
</dbReference>
<organism evidence="8 9">
    <name type="scientific">Holtiella tumoricola</name>
    <dbReference type="NCBI Taxonomy" id="3018743"/>
    <lineage>
        <taxon>Bacteria</taxon>
        <taxon>Bacillati</taxon>
        <taxon>Bacillota</taxon>
        <taxon>Clostridia</taxon>
        <taxon>Lachnospirales</taxon>
        <taxon>Cellulosilyticaceae</taxon>
        <taxon>Holtiella</taxon>
    </lineage>
</organism>
<protein>
    <submittedName>
        <fullName evidence="8">Recombinase family protein</fullName>
    </submittedName>
</protein>
<dbReference type="InterPro" id="IPR050639">
    <property type="entry name" value="SSR_resolvase"/>
</dbReference>
<dbReference type="GO" id="GO:0015074">
    <property type="term" value="P:DNA integration"/>
    <property type="evidence" value="ECO:0007669"/>
    <property type="project" value="UniProtKB-KW"/>
</dbReference>
<keyword evidence="3" id="KW-0233">DNA recombination</keyword>
<keyword evidence="9" id="KW-1185">Reference proteome</keyword>
<evidence type="ECO:0000256" key="4">
    <source>
        <dbReference type="PROSITE-ProRule" id="PRU10137"/>
    </source>
</evidence>
<dbReference type="GO" id="GO:0000150">
    <property type="term" value="F:DNA strand exchange activity"/>
    <property type="evidence" value="ECO:0007669"/>
    <property type="project" value="InterPro"/>
</dbReference>
<feature type="coiled-coil region" evidence="5">
    <location>
        <begin position="375"/>
        <end position="423"/>
    </location>
</feature>
<dbReference type="Pfam" id="PF00239">
    <property type="entry name" value="Resolvase"/>
    <property type="match status" value="1"/>
</dbReference>
<dbReference type="GO" id="GO:0003677">
    <property type="term" value="F:DNA binding"/>
    <property type="evidence" value="ECO:0007669"/>
    <property type="project" value="UniProtKB-KW"/>
</dbReference>
<keyword evidence="5" id="KW-0175">Coiled coil</keyword>
<dbReference type="InterPro" id="IPR011109">
    <property type="entry name" value="DNA_bind_recombinase_dom"/>
</dbReference>
<sequence>MTAALYIRVSTDDQLEFSPDAQKRALLEYAKKNNILVDEQYIFVDEGISGTSAKKRPAFQTMIATAKKKPKPFDTILVHKFDRFARSREDSVVYKSLLRKECDIKVISITEQMEDDKFSVILEAMLEAMAEYYSLNLSDEVMKGMTEKARRGLPQSEAPYGYRRDGDKYVLVDDEAEIVKMIFSKFNSGELGYGEICRFLLLNGITNRKGQSFTVSGIKYMLENPIYCGKVRWNYSTHKGGRRKNPKEKWIITDGEHQRIISDELYESVQQKINSLKKAPGHYTPNKEIKHWLSGLLRCSNCKKVLVYNKGYHKYPFYRCNGYNKGVCTTSNMGPLHFYEKEVLKALSLKFNELSQGLGNIDSVVVKTNKETSNKILLQKQLEKVRRKYEIAKKAYLAEIDTLEEYANNKSDIEKEERDLLDKLSKEISSEDVSKIITSKLEHAIQILNDDSKSNTEKNTFLKSFINSIDVDRNNDLLKINMYVEC</sequence>
<dbReference type="CDD" id="cd00338">
    <property type="entry name" value="Ser_Recombinase"/>
    <property type="match status" value="1"/>
</dbReference>
<dbReference type="PANTHER" id="PTHR30461:SF23">
    <property type="entry name" value="DNA RECOMBINASE-RELATED"/>
    <property type="match status" value="1"/>
</dbReference>
<evidence type="ECO:0000256" key="3">
    <source>
        <dbReference type="ARBA" id="ARBA00023172"/>
    </source>
</evidence>
<dbReference type="RefSeq" id="WP_271012527.1">
    <property type="nucleotide sequence ID" value="NZ_JAQIFT010000047.1"/>
</dbReference>
<dbReference type="AlphaFoldDB" id="A0AA42DPE4"/>